<feature type="compositionally biased region" description="Gly residues" evidence="10">
    <location>
        <begin position="76"/>
        <end position="97"/>
    </location>
</feature>
<evidence type="ECO:0000256" key="4">
    <source>
        <dbReference type="ARBA" id="ARBA00022536"/>
    </source>
</evidence>
<dbReference type="FunFam" id="3.90.290.10:FF:000014">
    <property type="entry name" value="Fibrillin 2"/>
    <property type="match status" value="1"/>
</dbReference>
<name>A0A2G9SBW2_AQUCT</name>
<evidence type="ECO:0000256" key="10">
    <source>
        <dbReference type="SAM" id="MobiDB-lite"/>
    </source>
</evidence>
<feature type="non-terminal residue" evidence="13">
    <location>
        <position position="1"/>
    </location>
</feature>
<dbReference type="PROSITE" id="PS01186">
    <property type="entry name" value="EGF_2"/>
    <property type="match status" value="5"/>
</dbReference>
<evidence type="ECO:0000256" key="5">
    <source>
        <dbReference type="ARBA" id="ARBA00022729"/>
    </source>
</evidence>
<feature type="domain" description="EGF-like" evidence="11">
    <location>
        <begin position="252"/>
        <end position="292"/>
    </location>
</feature>
<dbReference type="InterPro" id="IPR026823">
    <property type="entry name" value="cEGF"/>
</dbReference>
<evidence type="ECO:0000313" key="14">
    <source>
        <dbReference type="Proteomes" id="UP000228934"/>
    </source>
</evidence>
<dbReference type="FunFam" id="2.10.25.10:FF:000149">
    <property type="entry name" value="Fibrillin 2"/>
    <property type="match status" value="1"/>
</dbReference>
<dbReference type="SMART" id="SM00181">
    <property type="entry name" value="EGF"/>
    <property type="match status" value="7"/>
</dbReference>
<feature type="domain" description="EGF-like" evidence="11">
    <location>
        <begin position="445"/>
        <end position="484"/>
    </location>
</feature>
<dbReference type="GO" id="GO:0005509">
    <property type="term" value="F:calcium ion binding"/>
    <property type="evidence" value="ECO:0007669"/>
    <property type="project" value="InterPro"/>
</dbReference>
<dbReference type="Pfam" id="PF00683">
    <property type="entry name" value="TB"/>
    <property type="match status" value="2"/>
</dbReference>
<dbReference type="CDD" id="cd00054">
    <property type="entry name" value="EGF_CA"/>
    <property type="match status" value="4"/>
</dbReference>
<feature type="domain" description="EGF-like" evidence="11">
    <location>
        <begin position="129"/>
        <end position="169"/>
    </location>
</feature>
<evidence type="ECO:0008006" key="15">
    <source>
        <dbReference type="Google" id="ProtNLM"/>
    </source>
</evidence>
<dbReference type="InterPro" id="IPR049883">
    <property type="entry name" value="NOTCH1_EGF-like"/>
</dbReference>
<keyword evidence="3" id="KW-0272">Extracellular matrix</keyword>
<evidence type="ECO:0000259" key="12">
    <source>
        <dbReference type="PROSITE" id="PS51364"/>
    </source>
</evidence>
<dbReference type="InterPro" id="IPR000742">
    <property type="entry name" value="EGF"/>
</dbReference>
<dbReference type="OrthoDB" id="4062651at2759"/>
<dbReference type="InterPro" id="IPR052080">
    <property type="entry name" value="vWF_C/EGF_Fibrillin"/>
</dbReference>
<accession>A0A2G9SBW2</accession>
<evidence type="ECO:0000256" key="6">
    <source>
        <dbReference type="ARBA" id="ARBA00022737"/>
    </source>
</evidence>
<dbReference type="Gene3D" id="3.90.290.10">
    <property type="entry name" value="TGF-beta binding (TB) domain"/>
    <property type="match status" value="2"/>
</dbReference>
<dbReference type="SUPFAM" id="SSF57184">
    <property type="entry name" value="Growth factor receptor domain"/>
    <property type="match status" value="2"/>
</dbReference>
<dbReference type="PANTHER" id="PTHR47333:SF5">
    <property type="entry name" value="FIBRILLIN-3"/>
    <property type="match status" value="1"/>
</dbReference>
<evidence type="ECO:0000256" key="2">
    <source>
        <dbReference type="ARBA" id="ARBA00022525"/>
    </source>
</evidence>
<feature type="disulfide bond" evidence="9">
    <location>
        <begin position="449"/>
        <end position="459"/>
    </location>
</feature>
<organism evidence="13 14">
    <name type="scientific">Aquarana catesbeiana</name>
    <name type="common">American bullfrog</name>
    <name type="synonym">Rana catesbeiana</name>
    <dbReference type="NCBI Taxonomy" id="8400"/>
    <lineage>
        <taxon>Eukaryota</taxon>
        <taxon>Metazoa</taxon>
        <taxon>Chordata</taxon>
        <taxon>Craniata</taxon>
        <taxon>Vertebrata</taxon>
        <taxon>Euteleostomi</taxon>
        <taxon>Amphibia</taxon>
        <taxon>Batrachia</taxon>
        <taxon>Anura</taxon>
        <taxon>Neobatrachia</taxon>
        <taxon>Ranoidea</taxon>
        <taxon>Ranidae</taxon>
        <taxon>Aquarana</taxon>
    </lineage>
</organism>
<dbReference type="Pfam" id="PF12662">
    <property type="entry name" value="cEGF"/>
    <property type="match status" value="1"/>
</dbReference>
<proteinExistence type="predicted"/>
<keyword evidence="7 9" id="KW-1015">Disulfide bond</keyword>
<reference evidence="14" key="1">
    <citation type="journal article" date="2017" name="Nat. Commun.">
        <title>The North American bullfrog draft genome provides insight into hormonal regulation of long noncoding RNA.</title>
        <authorList>
            <person name="Hammond S.A."/>
            <person name="Warren R.L."/>
            <person name="Vandervalk B.P."/>
            <person name="Kucuk E."/>
            <person name="Khan H."/>
            <person name="Gibb E.A."/>
            <person name="Pandoh P."/>
            <person name="Kirk H."/>
            <person name="Zhao Y."/>
            <person name="Jones M."/>
            <person name="Mungall A.J."/>
            <person name="Coope R."/>
            <person name="Pleasance S."/>
            <person name="Moore R.A."/>
            <person name="Holt R.A."/>
            <person name="Round J.M."/>
            <person name="Ohora S."/>
            <person name="Walle B.V."/>
            <person name="Veldhoen N."/>
            <person name="Helbing C.C."/>
            <person name="Birol I."/>
        </authorList>
    </citation>
    <scope>NUCLEOTIDE SEQUENCE [LARGE SCALE GENOMIC DNA]</scope>
</reference>
<dbReference type="PROSITE" id="PS01187">
    <property type="entry name" value="EGF_CA"/>
    <property type="match status" value="3"/>
</dbReference>
<keyword evidence="5" id="KW-0732">Signal</keyword>
<evidence type="ECO:0000256" key="1">
    <source>
        <dbReference type="ARBA" id="ARBA00004498"/>
    </source>
</evidence>
<dbReference type="InterPro" id="IPR018097">
    <property type="entry name" value="EGF_Ca-bd_CS"/>
</dbReference>
<dbReference type="PROSITE" id="PS50026">
    <property type="entry name" value="EGF_3"/>
    <property type="match status" value="7"/>
</dbReference>
<keyword evidence="6" id="KW-0677">Repeat</keyword>
<dbReference type="InterPro" id="IPR009030">
    <property type="entry name" value="Growth_fac_rcpt_cys_sf"/>
</dbReference>
<feature type="domain" description="EGF-like" evidence="11">
    <location>
        <begin position="210"/>
        <end position="251"/>
    </location>
</feature>
<dbReference type="InterPro" id="IPR036773">
    <property type="entry name" value="TB_dom_sf"/>
</dbReference>
<dbReference type="FunFam" id="3.90.290.10:FF:000007">
    <property type="entry name" value="Fibrillin 2"/>
    <property type="match status" value="1"/>
</dbReference>
<dbReference type="Proteomes" id="UP000228934">
    <property type="component" value="Unassembled WGS sequence"/>
</dbReference>
<dbReference type="AlphaFoldDB" id="A0A2G9SBW2"/>
<dbReference type="PROSITE" id="PS51364">
    <property type="entry name" value="TB"/>
    <property type="match status" value="2"/>
</dbReference>
<dbReference type="Pfam" id="PF07645">
    <property type="entry name" value="EGF_CA"/>
    <property type="match status" value="4"/>
</dbReference>
<keyword evidence="4 9" id="KW-0245">EGF-like domain</keyword>
<dbReference type="SUPFAM" id="SSF57581">
    <property type="entry name" value="TB module/8-cys domain"/>
    <property type="match status" value="2"/>
</dbReference>
<dbReference type="Pfam" id="PF12661">
    <property type="entry name" value="hEGF"/>
    <property type="match status" value="2"/>
</dbReference>
<evidence type="ECO:0000313" key="13">
    <source>
        <dbReference type="EMBL" id="PIO37545.1"/>
    </source>
</evidence>
<evidence type="ECO:0000259" key="11">
    <source>
        <dbReference type="PROSITE" id="PS50026"/>
    </source>
</evidence>
<evidence type="ECO:0000256" key="8">
    <source>
        <dbReference type="ARBA" id="ARBA00023180"/>
    </source>
</evidence>
<comment type="subcellular location">
    <subcellularLocation>
        <location evidence="1">Secreted</location>
        <location evidence="1">Extracellular space</location>
        <location evidence="1">Extracellular matrix</location>
    </subcellularLocation>
</comment>
<dbReference type="InterPro" id="IPR017878">
    <property type="entry name" value="TB_dom"/>
</dbReference>
<feature type="domain" description="TB" evidence="12">
    <location>
        <begin position="339"/>
        <end position="391"/>
    </location>
</feature>
<dbReference type="SUPFAM" id="SSF57196">
    <property type="entry name" value="EGF/Laminin"/>
    <property type="match status" value="2"/>
</dbReference>
<sequence length="487" mass="51160">QRKGSCFSALIGGRCAGELPGQYTKGQCCCETGRCWAIGQTPEMCPVRGSDEYRRLCIESLPLGPSYPGTYPVGPGGVGPGGVGPGGNGQGGFGPNGFGPVVVGPNGQGTINGLPSVGTDIGTATLNQTGDICKHFTNLCQNGRCIPTPNSYRCECNMGYKHDSRVECIDFDECASSPCIHGDCVNTQGSYHCRCHEGFQSNPTKQACIDIDECIMNGVMCRNGRCVNTEGSFQCICNAGFETTPDGKNCVDHDECATTNMCLNGMCINEDGSFKCICKPGFVLAPNGRYCVDVDECQTPGICMNGRCINTEGSFRCECLGGLTIGIDGRVCVDTHMRSTCYGGIKKGTCARPFPGAVTKSECCCANPDHGFGEPCQPCPAKNAAEFQALCSSGIGITADGRDVDECAVNRLLCDNGLCRNTPGSYTCTCPKGYVFKSESETCEDVNECASNPCVNGVCRNNAGSFVCECSFGSKLDPTGTICVGVP</sequence>
<dbReference type="PROSITE" id="PS00010">
    <property type="entry name" value="ASX_HYDROXYL"/>
    <property type="match status" value="6"/>
</dbReference>
<dbReference type="InterPro" id="IPR013032">
    <property type="entry name" value="EGF-like_CS"/>
</dbReference>
<dbReference type="Gene3D" id="2.10.25.10">
    <property type="entry name" value="Laminin"/>
    <property type="match status" value="7"/>
</dbReference>
<dbReference type="PANTHER" id="PTHR47333">
    <property type="entry name" value="VON WILLEBRAND FACTOR C AND EGF DOMAIN-CONTAINING PROTEIN"/>
    <property type="match status" value="1"/>
</dbReference>
<feature type="domain" description="EGF-like" evidence="11">
    <location>
        <begin position="403"/>
        <end position="444"/>
    </location>
</feature>
<keyword evidence="2" id="KW-0964">Secreted</keyword>
<feature type="region of interest" description="Disordered" evidence="10">
    <location>
        <begin position="76"/>
        <end position="98"/>
    </location>
</feature>
<dbReference type="FunFam" id="2.10.25.10:FF:000096">
    <property type="entry name" value="Putative fibrillin 2"/>
    <property type="match status" value="1"/>
</dbReference>
<keyword evidence="14" id="KW-1185">Reference proteome</keyword>
<feature type="disulfide bond" evidence="9">
    <location>
        <begin position="174"/>
        <end position="184"/>
    </location>
</feature>
<dbReference type="FunFam" id="2.10.25.10:FF:000003">
    <property type="entry name" value="fibrillin-1 isoform X1"/>
    <property type="match status" value="4"/>
</dbReference>
<feature type="domain" description="TB" evidence="12">
    <location>
        <begin position="4"/>
        <end position="57"/>
    </location>
</feature>
<comment type="caution">
    <text evidence="9">Lacks conserved residue(s) required for the propagation of feature annotation.</text>
</comment>
<dbReference type="EMBL" id="KV925360">
    <property type="protein sequence ID" value="PIO37545.1"/>
    <property type="molecule type" value="Genomic_DNA"/>
</dbReference>
<dbReference type="InterPro" id="IPR001881">
    <property type="entry name" value="EGF-like_Ca-bd_dom"/>
</dbReference>
<evidence type="ECO:0000256" key="7">
    <source>
        <dbReference type="ARBA" id="ARBA00023157"/>
    </source>
</evidence>
<dbReference type="InterPro" id="IPR000152">
    <property type="entry name" value="EGF-type_Asp/Asn_hydroxyl_site"/>
</dbReference>
<feature type="domain" description="EGF-like" evidence="11">
    <location>
        <begin position="170"/>
        <end position="209"/>
    </location>
</feature>
<evidence type="ECO:0000256" key="3">
    <source>
        <dbReference type="ARBA" id="ARBA00022530"/>
    </source>
</evidence>
<dbReference type="SMART" id="SM00179">
    <property type="entry name" value="EGF_CA"/>
    <property type="match status" value="7"/>
</dbReference>
<evidence type="ECO:0000256" key="9">
    <source>
        <dbReference type="PROSITE-ProRule" id="PRU00076"/>
    </source>
</evidence>
<protein>
    <recommendedName>
        <fullName evidence="15">Fibrillin-2</fullName>
    </recommendedName>
</protein>
<gene>
    <name evidence="13" type="ORF">AB205_0029490</name>
</gene>
<dbReference type="FunFam" id="2.10.25.10:FF:000171">
    <property type="entry name" value="Fibrillin 2"/>
    <property type="match status" value="1"/>
</dbReference>
<feature type="domain" description="EGF-like" evidence="11">
    <location>
        <begin position="293"/>
        <end position="333"/>
    </location>
</feature>
<keyword evidence="8" id="KW-0325">Glycoprotein</keyword>